<keyword evidence="1" id="KW-0812">Transmembrane</keyword>
<protein>
    <submittedName>
        <fullName evidence="2">Uncharacterized protein</fullName>
    </submittedName>
</protein>
<feature type="transmembrane region" description="Helical" evidence="1">
    <location>
        <begin position="92"/>
        <end position="117"/>
    </location>
</feature>
<evidence type="ECO:0000256" key="1">
    <source>
        <dbReference type="SAM" id="Phobius"/>
    </source>
</evidence>
<proteinExistence type="predicted"/>
<name>A0A9P6T8M3_9BASI</name>
<feature type="transmembrane region" description="Helical" evidence="1">
    <location>
        <begin position="46"/>
        <end position="71"/>
    </location>
</feature>
<gene>
    <name evidence="2" type="ORF">CROQUDRAFT_218570</name>
</gene>
<feature type="transmembrane region" description="Helical" evidence="1">
    <location>
        <begin position="177"/>
        <end position="205"/>
    </location>
</feature>
<feature type="transmembrane region" description="Helical" evidence="1">
    <location>
        <begin position="262"/>
        <end position="287"/>
    </location>
</feature>
<feature type="transmembrane region" description="Helical" evidence="1">
    <location>
        <begin position="327"/>
        <end position="345"/>
    </location>
</feature>
<comment type="caution">
    <text evidence="2">The sequence shown here is derived from an EMBL/GenBank/DDBJ whole genome shotgun (WGS) entry which is preliminary data.</text>
</comment>
<feature type="transmembrane region" description="Helical" evidence="1">
    <location>
        <begin position="372"/>
        <end position="393"/>
    </location>
</feature>
<evidence type="ECO:0000313" key="3">
    <source>
        <dbReference type="Proteomes" id="UP000886653"/>
    </source>
</evidence>
<dbReference type="OrthoDB" id="2499926at2759"/>
<keyword evidence="3" id="KW-1185">Reference proteome</keyword>
<keyword evidence="1" id="KW-1133">Transmembrane helix</keyword>
<dbReference type="EMBL" id="MU167339">
    <property type="protein sequence ID" value="KAG0142735.1"/>
    <property type="molecule type" value="Genomic_DNA"/>
</dbReference>
<evidence type="ECO:0000313" key="2">
    <source>
        <dbReference type="EMBL" id="KAG0142735.1"/>
    </source>
</evidence>
<feature type="transmembrane region" description="Helical" evidence="1">
    <location>
        <begin position="137"/>
        <end position="156"/>
    </location>
</feature>
<sequence length="495" mass="55723">MSRLSLNTAPDLTCVTSLSDSSSLNVYHAVHSFLRSKNDPPTNPSWARVTLITMLLAHVIMLLIAACVLSLRMLSKKFTLASITRHGVLRPNATGCVTICCILYDIFAVAGLGMQLAIDYGISNPAAKVHIPGIKYVIIWIGVWCFCWSTACQYICARWDPPWQSGSMDRKLNIVPLPVVMMLNIMSVGIAIVGVAIIMTVFSLANYQYTQLSDAVDYIEATLAKMSLKHEEQTYEVLSNLPNMPLNKLDHLIHRFSFWLKIRIFVCLALNSTLLVVYSPFIIFTYVQLKQYRKFTPKDWVESKKGPQKSKRKKSTRIDCRKEMRTLLATAGTIYSVLIVEWPLLVWEYLHISAGHCHSAEGLVIREMASDVIVSIIGNLVIGATLAQTIRIIQPKPWAIRRSIQRPFSRQPQPPQTVEPNAAPKPPVRELTVSVLQVTESQASEPLDQPNFDILHSWAQRKAQANLQVHVEKDDKGMEMDLLDTQAYQRHDLSS</sequence>
<organism evidence="2 3">
    <name type="scientific">Cronartium quercuum f. sp. fusiforme G11</name>
    <dbReference type="NCBI Taxonomy" id="708437"/>
    <lineage>
        <taxon>Eukaryota</taxon>
        <taxon>Fungi</taxon>
        <taxon>Dikarya</taxon>
        <taxon>Basidiomycota</taxon>
        <taxon>Pucciniomycotina</taxon>
        <taxon>Pucciniomycetes</taxon>
        <taxon>Pucciniales</taxon>
        <taxon>Coleosporiaceae</taxon>
        <taxon>Cronartium</taxon>
    </lineage>
</organism>
<accession>A0A9P6T8M3</accession>
<reference evidence="2" key="1">
    <citation type="submission" date="2013-11" db="EMBL/GenBank/DDBJ databases">
        <title>Genome sequence of the fusiform rust pathogen reveals effectors for host alternation and coevolution with pine.</title>
        <authorList>
            <consortium name="DOE Joint Genome Institute"/>
            <person name="Smith K."/>
            <person name="Pendleton A."/>
            <person name="Kubisiak T."/>
            <person name="Anderson C."/>
            <person name="Salamov A."/>
            <person name="Aerts A."/>
            <person name="Riley R."/>
            <person name="Clum A."/>
            <person name="Lindquist E."/>
            <person name="Ence D."/>
            <person name="Campbell M."/>
            <person name="Kronenberg Z."/>
            <person name="Feau N."/>
            <person name="Dhillon B."/>
            <person name="Hamelin R."/>
            <person name="Burleigh J."/>
            <person name="Smith J."/>
            <person name="Yandell M."/>
            <person name="Nelson C."/>
            <person name="Grigoriev I."/>
            <person name="Davis J."/>
        </authorList>
    </citation>
    <scope>NUCLEOTIDE SEQUENCE</scope>
    <source>
        <strain evidence="2">G11</strain>
    </source>
</reference>
<dbReference type="AlphaFoldDB" id="A0A9P6T8M3"/>
<dbReference type="Proteomes" id="UP000886653">
    <property type="component" value="Unassembled WGS sequence"/>
</dbReference>
<keyword evidence="1" id="KW-0472">Membrane</keyword>